<sequence length="172" mass="18428">MAAIVGGDQRPYPAAAPGIVLRNTVLRDTLLAPDAQPRVAADCEALVDREVAEMSGVTGAAVRLAYRTVRTFDAGHIRVMIESLLPDVADALQPWWTAFATKSGAEAGDFGAYLASREDEVAEALLGITDERRKFSHRATIVKAYNTVRPSAVKHVKVALPALGRLVQQHAA</sequence>
<dbReference type="OrthoDB" id="530636at2"/>
<dbReference type="Proteomes" id="UP000460272">
    <property type="component" value="Unassembled WGS sequence"/>
</dbReference>
<dbReference type="Pfam" id="PF21893">
    <property type="entry name" value="DUF6918"/>
    <property type="match status" value="1"/>
</dbReference>
<proteinExistence type="predicted"/>
<evidence type="ECO:0000313" key="2">
    <source>
        <dbReference type="Proteomes" id="UP000460272"/>
    </source>
</evidence>
<organism evidence="1 2">
    <name type="scientific">Trebonia kvetii</name>
    <dbReference type="NCBI Taxonomy" id="2480626"/>
    <lineage>
        <taxon>Bacteria</taxon>
        <taxon>Bacillati</taxon>
        <taxon>Actinomycetota</taxon>
        <taxon>Actinomycetes</taxon>
        <taxon>Streptosporangiales</taxon>
        <taxon>Treboniaceae</taxon>
        <taxon>Trebonia</taxon>
    </lineage>
</organism>
<dbReference type="EMBL" id="RPFW01000009">
    <property type="protein sequence ID" value="TVZ00283.1"/>
    <property type="molecule type" value="Genomic_DNA"/>
</dbReference>
<dbReference type="AlphaFoldDB" id="A0A6P2BSN6"/>
<name>A0A6P2BSN6_9ACTN</name>
<reference evidence="1 2" key="1">
    <citation type="submission" date="2018-11" db="EMBL/GenBank/DDBJ databases">
        <title>Trebonia kvetii gen.nov., sp.nov., a novel acidophilic actinobacterium, and proposal of the new actinobacterial family Treboniaceae fam. nov.</title>
        <authorList>
            <person name="Rapoport D."/>
            <person name="Sagova-Mareckova M."/>
            <person name="Sedlacek I."/>
            <person name="Provaznik J."/>
            <person name="Kralova S."/>
            <person name="Pavlinic D."/>
            <person name="Benes V."/>
            <person name="Kopecky J."/>
        </authorList>
    </citation>
    <scope>NUCLEOTIDE SEQUENCE [LARGE SCALE GENOMIC DNA]</scope>
    <source>
        <strain evidence="1 2">15Tr583</strain>
    </source>
</reference>
<evidence type="ECO:0000313" key="1">
    <source>
        <dbReference type="EMBL" id="TVZ00283.1"/>
    </source>
</evidence>
<gene>
    <name evidence="1" type="ORF">EAS64_37190</name>
</gene>
<dbReference type="RefSeq" id="WP_145860963.1">
    <property type="nucleotide sequence ID" value="NZ_RPFW01000009.1"/>
</dbReference>
<dbReference type="InterPro" id="IPR054211">
    <property type="entry name" value="DUF6918"/>
</dbReference>
<comment type="caution">
    <text evidence="1">The sequence shown here is derived from an EMBL/GenBank/DDBJ whole genome shotgun (WGS) entry which is preliminary data.</text>
</comment>
<keyword evidence="2" id="KW-1185">Reference proteome</keyword>
<protein>
    <submittedName>
        <fullName evidence="1">Uncharacterized protein</fullName>
    </submittedName>
</protein>
<accession>A0A6P2BSN6</accession>